<dbReference type="Proteomes" id="UP001057402">
    <property type="component" value="Chromosome 7"/>
</dbReference>
<reference evidence="2" key="1">
    <citation type="journal article" date="2023" name="Front. Plant Sci.">
        <title>Chromosomal-level genome assembly of Melastoma candidum provides insights into trichome evolution.</title>
        <authorList>
            <person name="Zhong Y."/>
            <person name="Wu W."/>
            <person name="Sun C."/>
            <person name="Zou P."/>
            <person name="Liu Y."/>
            <person name="Dai S."/>
            <person name="Zhou R."/>
        </authorList>
    </citation>
    <scope>NUCLEOTIDE SEQUENCE [LARGE SCALE GENOMIC DNA]</scope>
</reference>
<dbReference type="EMBL" id="CM042886">
    <property type="protein sequence ID" value="KAI4340418.1"/>
    <property type="molecule type" value="Genomic_DNA"/>
</dbReference>
<accession>A0ACB9NV94</accession>
<comment type="caution">
    <text evidence="1">The sequence shown here is derived from an EMBL/GenBank/DDBJ whole genome shotgun (WGS) entry which is preliminary data.</text>
</comment>
<name>A0ACB9NV94_9MYRT</name>
<proteinExistence type="predicted"/>
<evidence type="ECO:0000313" key="1">
    <source>
        <dbReference type="EMBL" id="KAI4340418.1"/>
    </source>
</evidence>
<protein>
    <submittedName>
        <fullName evidence="1">Uncharacterized protein</fullName>
    </submittedName>
</protein>
<keyword evidence="2" id="KW-1185">Reference proteome</keyword>
<gene>
    <name evidence="1" type="ORF">MLD38_025257</name>
</gene>
<organism evidence="1 2">
    <name type="scientific">Melastoma candidum</name>
    <dbReference type="NCBI Taxonomy" id="119954"/>
    <lineage>
        <taxon>Eukaryota</taxon>
        <taxon>Viridiplantae</taxon>
        <taxon>Streptophyta</taxon>
        <taxon>Embryophyta</taxon>
        <taxon>Tracheophyta</taxon>
        <taxon>Spermatophyta</taxon>
        <taxon>Magnoliopsida</taxon>
        <taxon>eudicotyledons</taxon>
        <taxon>Gunneridae</taxon>
        <taxon>Pentapetalae</taxon>
        <taxon>rosids</taxon>
        <taxon>malvids</taxon>
        <taxon>Myrtales</taxon>
        <taxon>Melastomataceae</taxon>
        <taxon>Melastomatoideae</taxon>
        <taxon>Melastomateae</taxon>
        <taxon>Melastoma</taxon>
    </lineage>
</organism>
<evidence type="ECO:0000313" key="2">
    <source>
        <dbReference type="Proteomes" id="UP001057402"/>
    </source>
</evidence>
<sequence length="709" mass="81378">MVFGFGSGSRLKRVGDDSQLPEVKKPSPRAMLQGTNAFLPPPRSGSARFSQPRKRIRGTRSFKEHVMCRVFSEDFDAGESGVLDPRGVTIRRWCWVFFTASLLSLFVDPVFFYIPQVNDSDQVCMEEDNTAKVVLTVTRSLLDIFYFVQIFVRFHTAYISPSSRVFGRGELVIDSKKIALRYLSGEFWIDLFAALPLPQLLSWLIIPNVSGSASTNLKNYFWFLLFFQYIPRFILIFPLRSQIVEASGGLADTAWTAAAYNMLLFVLGSHVSGACFYLLLIGRETACWRSVCLLEQPQCNFSYLDCRTLSDPGRTTWSASTNVTDNCTPTNSFYRWGIFGTPAVTALVPSSPFLTKFFFCYWWGMNNLSCFGQNIAQITDTNVGEVIFETIVGILGLVLFALLIGNMARYVQSTFLRQEQWWLLRTDTEQWMHHRHLPPDLRDSVRMYEQCKWTATRGVDEVDILENLPDDLRRSIKRHLSLDLIRRVPLFNRMDDGMLDAICERLKPVLCTENMFLLREGDPVREVLFIVRGKLESWTTNGGRVGFFDSCSVGMGDFCGEELLTWALDPRMGIVLPLSTRTVKAIEEVDAFALEAEDLRFVASQFRRMHSKELRQKFRFYSHQWRTWAACFIQSAWRRSKKLKDENASRWAADNHLVSPGLRQSVSFWDAYATQLIESTRRNDKNKTEFTEEMTSSPQKPVDLDFSAD</sequence>